<evidence type="ECO:0000259" key="7">
    <source>
        <dbReference type="PROSITE" id="PS51321"/>
    </source>
</evidence>
<feature type="compositionally biased region" description="Basic residues" evidence="5">
    <location>
        <begin position="1065"/>
        <end position="1077"/>
    </location>
</feature>
<dbReference type="PANTHER" id="PTHR11477:SF0">
    <property type="entry name" value="IP08861P-RELATED"/>
    <property type="match status" value="1"/>
</dbReference>
<reference evidence="8" key="1">
    <citation type="submission" date="2014-05" db="EMBL/GenBank/DDBJ databases">
        <title>The transcriptome of the halophilic microalga Tetraselmis sp. GSL018 isolated from the Great Salt Lake, Utah.</title>
        <authorList>
            <person name="Jinkerson R.E."/>
            <person name="D'Adamo S."/>
            <person name="Posewitz M.C."/>
        </authorList>
    </citation>
    <scope>NUCLEOTIDE SEQUENCE</scope>
    <source>
        <strain evidence="8">GSL018</strain>
    </source>
</reference>
<evidence type="ECO:0000256" key="4">
    <source>
        <dbReference type="ARBA" id="ARBA00023242"/>
    </source>
</evidence>
<evidence type="ECO:0000256" key="2">
    <source>
        <dbReference type="ARBA" id="ARBA00022771"/>
    </source>
</evidence>
<dbReference type="GO" id="GO:0005634">
    <property type="term" value="C:nucleus"/>
    <property type="evidence" value="ECO:0007669"/>
    <property type="project" value="TreeGrafter"/>
</dbReference>
<feature type="region of interest" description="Disordered" evidence="5">
    <location>
        <begin position="720"/>
        <end position="823"/>
    </location>
</feature>
<dbReference type="Gene3D" id="2.30.30.140">
    <property type="match status" value="1"/>
</dbReference>
<feature type="region of interest" description="Disordered" evidence="5">
    <location>
        <begin position="435"/>
        <end position="554"/>
    </location>
</feature>
<dbReference type="PROSITE" id="PS51321">
    <property type="entry name" value="TFIIS_CENTRAL"/>
    <property type="match status" value="1"/>
</dbReference>
<feature type="compositionally biased region" description="Acidic residues" evidence="5">
    <location>
        <begin position="162"/>
        <end position="171"/>
    </location>
</feature>
<dbReference type="InterPro" id="IPR036575">
    <property type="entry name" value="TFIIS_cen_dom_sf"/>
</dbReference>
<dbReference type="PROSITE" id="PS50304">
    <property type="entry name" value="TUDOR"/>
    <property type="match status" value="1"/>
</dbReference>
<dbReference type="Gene3D" id="1.10.472.30">
    <property type="entry name" value="Transcription elongation factor S-II, central domain"/>
    <property type="match status" value="1"/>
</dbReference>
<gene>
    <name evidence="8" type="ORF">TSPGSL018_18166</name>
</gene>
<feature type="region of interest" description="Disordered" evidence="5">
    <location>
        <begin position="1053"/>
        <end position="1090"/>
    </location>
</feature>
<evidence type="ECO:0000256" key="5">
    <source>
        <dbReference type="SAM" id="MobiDB-lite"/>
    </source>
</evidence>
<accession>A0A061RWJ1</accession>
<dbReference type="SUPFAM" id="SSF63748">
    <property type="entry name" value="Tudor/PWWP/MBT"/>
    <property type="match status" value="1"/>
</dbReference>
<dbReference type="Pfam" id="PF07500">
    <property type="entry name" value="TFIIS_M"/>
    <property type="match status" value="1"/>
</dbReference>
<evidence type="ECO:0000313" key="8">
    <source>
        <dbReference type="EMBL" id="JAC77252.1"/>
    </source>
</evidence>
<dbReference type="AlphaFoldDB" id="A0A061RWJ1"/>
<organism evidence="8">
    <name type="scientific">Tetraselmis sp. GSL018</name>
    <dbReference type="NCBI Taxonomy" id="582737"/>
    <lineage>
        <taxon>Eukaryota</taxon>
        <taxon>Viridiplantae</taxon>
        <taxon>Chlorophyta</taxon>
        <taxon>core chlorophytes</taxon>
        <taxon>Chlorodendrophyceae</taxon>
        <taxon>Chlorodendrales</taxon>
        <taxon>Chlorodendraceae</taxon>
        <taxon>Tetraselmis</taxon>
    </lineage>
</organism>
<name>A0A061RWJ1_9CHLO</name>
<feature type="compositionally biased region" description="Basic and acidic residues" evidence="5">
    <location>
        <begin position="458"/>
        <end position="472"/>
    </location>
</feature>
<proteinExistence type="predicted"/>
<feature type="compositionally biased region" description="Pro residues" evidence="5">
    <location>
        <begin position="539"/>
        <end position="551"/>
    </location>
</feature>
<dbReference type="SUPFAM" id="SSF46942">
    <property type="entry name" value="Elongation factor TFIIS domain 2"/>
    <property type="match status" value="1"/>
</dbReference>
<feature type="compositionally biased region" description="Polar residues" evidence="5">
    <location>
        <begin position="8"/>
        <end position="25"/>
    </location>
</feature>
<evidence type="ECO:0000256" key="1">
    <source>
        <dbReference type="ARBA" id="ARBA00022723"/>
    </source>
</evidence>
<feature type="compositionally biased region" description="Low complexity" evidence="5">
    <location>
        <begin position="803"/>
        <end position="812"/>
    </location>
</feature>
<feature type="region of interest" description="Disordered" evidence="5">
    <location>
        <begin position="139"/>
        <end position="171"/>
    </location>
</feature>
<dbReference type="InterPro" id="IPR003618">
    <property type="entry name" value="TFIIS_cen_dom"/>
</dbReference>
<dbReference type="InterPro" id="IPR012921">
    <property type="entry name" value="SPOC_C"/>
</dbReference>
<keyword evidence="2" id="KW-0863">Zinc-finger</keyword>
<feature type="region of interest" description="Disordered" evidence="5">
    <location>
        <begin position="842"/>
        <end position="879"/>
    </location>
</feature>
<feature type="region of interest" description="Disordered" evidence="5">
    <location>
        <begin position="1"/>
        <end position="33"/>
    </location>
</feature>
<dbReference type="Pfam" id="PF00567">
    <property type="entry name" value="TUDOR"/>
    <property type="match status" value="1"/>
</dbReference>
<protein>
    <submittedName>
        <fullName evidence="8">Phd finger</fullName>
    </submittedName>
</protein>
<feature type="compositionally biased region" description="Low complexity" evidence="5">
    <location>
        <begin position="850"/>
        <end position="864"/>
    </location>
</feature>
<dbReference type="GO" id="GO:0006351">
    <property type="term" value="P:DNA-templated transcription"/>
    <property type="evidence" value="ECO:0007669"/>
    <property type="project" value="InterPro"/>
</dbReference>
<feature type="domain" description="Tudor" evidence="6">
    <location>
        <begin position="72"/>
        <end position="132"/>
    </location>
</feature>
<feature type="compositionally biased region" description="Polar residues" evidence="5">
    <location>
        <begin position="870"/>
        <end position="879"/>
    </location>
</feature>
<keyword evidence="3" id="KW-0862">Zinc</keyword>
<dbReference type="InterPro" id="IPR002999">
    <property type="entry name" value="Tudor"/>
</dbReference>
<dbReference type="SMART" id="SM00510">
    <property type="entry name" value="TFS2M"/>
    <property type="match status" value="1"/>
</dbReference>
<dbReference type="Pfam" id="PF07744">
    <property type="entry name" value="SPOC"/>
    <property type="match status" value="1"/>
</dbReference>
<sequence length="1090" mass="115726">MEACLPEQGSQQSFTHSQLSQSLKNTGRGKRQVRAPRRLVEEYVLDGEFGKDLSISNLDTTQRPLTPADIALSLTKRTVFVHWPADGKWYKAQVKKVRVKDQTAKVYYTDTGDEEVVDLSSLIEAGEISLVEQQALPVSSSEAVGPSVGDNPPTMEVQPESAPEDACGDDEMDQPIADLVKEVEERPLEPLRSAKRAKVEDQSGGGQNPETSAEAGHGAELSVEADDQNQGGQDLSKGSRKDEDGTAAWDLDDASAAEEWSKSVLANLVRKSSGSAQGAAGIKRQGSGPHTPSRDVDVRGKVRTALKDSLLKAAAEAQGEDETAGADSHADELAVAVEKELFELYGSVGKEYRSKYRSLHFNLKDPHNPQLRGKVFAGDIPPRELVRMSALELASKELSEWRTRKAAEFEKAVILDTFTAAKYSTAAAAEIRQHLAKGQESEQPDNIPSFVQNNDSATDYKQEDPPEDHDHGTNPGDMPLPPLESDSPGARTSTKVASMDQYLGSVGPFGEEEGDIPADGPGPSPCEEAGNRREGTSPSPCPSPSMSPTPEPEVEDFGSIILAPESEDGTSGMPWEGRIEVPGMGVMDSCIEQIAGAGRLRALLPSSGFEIKGRVSNAKLEPFFWDLNKSRTRTVTIGRMRCPHSAELLNELIQLYGSRGRSGVAEPTPGLEVYFVPRSPLSAKFCATARKSAAPGPKGAIPADISSGEMLCVTVHRKDWQSDERKGSSDDAAAHGSASEQEADLHEYSPPPESPVADRGPQQDADGEAVPSFLSALEEAEGQEEPGASEPEPSPQKRDDDPSATPDAAAPANSQGPHGVGGLDLNNLGALAVALGVDLQKQGSEPASTQGRAVPGAVPGGQPAPANPMLAQSTGNQDAQPLEDMQIDQEISRAGLSGPNPAVALPQFPGPHAPLPQFPTASIGARGCDVPFQSDFQRFGADQYRLPAGSALAATGLQPRPMFSSTNPNQQTDNNFLNSSSGMGGVGWAAQSGPVCAPQQDAAAGHGWIVEPPRQPVAVTSFPSAPPPPMPHMIPPGPMGPMRHSLAKQAGGAMYMSRGPPVGAHRGRGRKRNKSSRWNHDRAGWGRGWQ</sequence>
<keyword evidence="1" id="KW-0479">Metal-binding</keyword>
<feature type="domain" description="TFIIS central" evidence="7">
    <location>
        <begin position="298"/>
        <end position="421"/>
    </location>
</feature>
<keyword evidence="4" id="KW-0539">Nucleus</keyword>
<evidence type="ECO:0000259" key="6">
    <source>
        <dbReference type="PROSITE" id="PS50304"/>
    </source>
</evidence>
<evidence type="ECO:0000256" key="3">
    <source>
        <dbReference type="ARBA" id="ARBA00022833"/>
    </source>
</evidence>
<dbReference type="CDD" id="cd20379">
    <property type="entry name" value="Tudor_dTUD-like"/>
    <property type="match status" value="1"/>
</dbReference>
<feature type="region of interest" description="Disordered" evidence="5">
    <location>
        <begin position="184"/>
        <end position="253"/>
    </location>
</feature>
<feature type="compositionally biased region" description="Polar residues" evidence="5">
    <location>
        <begin position="444"/>
        <end position="457"/>
    </location>
</feature>
<dbReference type="EMBL" id="GBEZ01008279">
    <property type="protein sequence ID" value="JAC77252.1"/>
    <property type="molecule type" value="Transcribed_RNA"/>
</dbReference>
<feature type="region of interest" description="Disordered" evidence="5">
    <location>
        <begin position="271"/>
        <end position="301"/>
    </location>
</feature>
<feature type="compositionally biased region" description="Basic and acidic residues" evidence="5">
    <location>
        <begin position="720"/>
        <end position="733"/>
    </location>
</feature>
<feature type="compositionally biased region" description="Basic and acidic residues" evidence="5">
    <location>
        <begin position="292"/>
        <end position="301"/>
    </location>
</feature>
<dbReference type="PANTHER" id="PTHR11477">
    <property type="entry name" value="TRANSCRIPTION FACTOR S-II ZINC FINGER DOMAIN-CONTAINING PROTEIN"/>
    <property type="match status" value="1"/>
</dbReference>
<dbReference type="GO" id="GO:0008270">
    <property type="term" value="F:zinc ion binding"/>
    <property type="evidence" value="ECO:0007669"/>
    <property type="project" value="UniProtKB-KW"/>
</dbReference>